<dbReference type="SUPFAM" id="SSF51294">
    <property type="entry name" value="Hedgehog/intein (Hint) domain"/>
    <property type="match status" value="1"/>
</dbReference>
<reference evidence="2 3" key="1">
    <citation type="submission" date="2009-08" db="EMBL/GenBank/DDBJ databases">
        <title>The draft genome of Rhodobacter sp. SW2.</title>
        <authorList>
            <consortium name="US DOE Joint Genome Institute (JGI-PGF)"/>
            <person name="Lucas S."/>
            <person name="Copeland A."/>
            <person name="Lapidus A."/>
            <person name="Glavina del Rio T."/>
            <person name="Tice H."/>
            <person name="Bruce D."/>
            <person name="Goodwin L."/>
            <person name="Pitluck S."/>
            <person name="Larimer F."/>
            <person name="Land M.L."/>
            <person name="Hauser L."/>
            <person name="Emerson D."/>
        </authorList>
    </citation>
    <scope>NUCLEOTIDE SEQUENCE [LARGE SCALE GENOMIC DNA]</scope>
    <source>
        <strain evidence="2 3">SW2</strain>
    </source>
</reference>
<accession>C8S349</accession>
<feature type="domain" description="Hedgehog/Intein (Hint)" evidence="1">
    <location>
        <begin position="6"/>
        <end position="152"/>
    </location>
</feature>
<evidence type="ECO:0000313" key="2">
    <source>
        <dbReference type="EMBL" id="EEW24689.1"/>
    </source>
</evidence>
<sequence>ATGGVICFTPDTRISTPDGFCLIQHLRPGMQILTKDNGPQEVLWAGQRRMSGARLHAMPHLRPIRFRTGALGVGRPEDELVVSPQHRMLVQGAAAQALFNVSEVLVTAEDLVNDHSIMVDRQLREVTYVHILLEAHQIVWANGLETESFHPANTALETIEPSQRAALLGMLPHIAQNPYSYGDHARRNLTASEAAILRHDLAA</sequence>
<dbReference type="STRING" id="371731.Rsw2DRAFT_2477"/>
<comment type="caution">
    <text evidence="2">The sequence shown here is derived from an EMBL/GenBank/DDBJ whole genome shotgun (WGS) entry which is preliminary data.</text>
</comment>
<organism evidence="2 3">
    <name type="scientific">Rhodobacter ferrooxidans</name>
    <dbReference type="NCBI Taxonomy" id="371731"/>
    <lineage>
        <taxon>Bacteria</taxon>
        <taxon>Pseudomonadati</taxon>
        <taxon>Pseudomonadota</taxon>
        <taxon>Alphaproteobacteria</taxon>
        <taxon>Rhodobacterales</taxon>
        <taxon>Rhodobacter group</taxon>
        <taxon>Rhodobacter</taxon>
    </lineage>
</organism>
<dbReference type="PROSITE" id="PS50817">
    <property type="entry name" value="INTEIN_N_TER"/>
    <property type="match status" value="1"/>
</dbReference>
<evidence type="ECO:0000259" key="1">
    <source>
        <dbReference type="Pfam" id="PF13403"/>
    </source>
</evidence>
<dbReference type="InterPro" id="IPR006141">
    <property type="entry name" value="Intein_N"/>
</dbReference>
<name>C8S349_9RHOB</name>
<dbReference type="AlphaFoldDB" id="C8S349"/>
<dbReference type="Pfam" id="PF13403">
    <property type="entry name" value="Hint_2"/>
    <property type="match status" value="1"/>
</dbReference>
<gene>
    <name evidence="2" type="ORF">Rsw2DRAFT_2477</name>
</gene>
<dbReference type="eggNOG" id="COG2931">
    <property type="taxonomic scope" value="Bacteria"/>
</dbReference>
<keyword evidence="3" id="KW-1185">Reference proteome</keyword>
<proteinExistence type="predicted"/>
<dbReference type="EMBL" id="ACYY01000016">
    <property type="protein sequence ID" value="EEW24689.1"/>
    <property type="molecule type" value="Genomic_DNA"/>
</dbReference>
<dbReference type="InterPro" id="IPR028992">
    <property type="entry name" value="Hedgehog/Intein_dom"/>
</dbReference>
<dbReference type="Gene3D" id="2.170.16.10">
    <property type="entry name" value="Hedgehog/Intein (Hint) domain"/>
    <property type="match status" value="1"/>
</dbReference>
<dbReference type="RefSeq" id="WP_008031452.1">
    <property type="nucleotide sequence ID" value="NZ_ACYY01000016.1"/>
</dbReference>
<evidence type="ECO:0000313" key="3">
    <source>
        <dbReference type="Proteomes" id="UP000010121"/>
    </source>
</evidence>
<feature type="non-terminal residue" evidence="2">
    <location>
        <position position="1"/>
    </location>
</feature>
<protein>
    <recommendedName>
        <fullName evidence="1">Hedgehog/Intein (Hint) domain-containing protein</fullName>
    </recommendedName>
</protein>
<dbReference type="Proteomes" id="UP000010121">
    <property type="component" value="Unassembled WGS sequence"/>
</dbReference>
<dbReference type="GO" id="GO:0016539">
    <property type="term" value="P:intein-mediated protein splicing"/>
    <property type="evidence" value="ECO:0007669"/>
    <property type="project" value="InterPro"/>
</dbReference>
<dbReference type="InterPro" id="IPR036844">
    <property type="entry name" value="Hint_dom_sf"/>
</dbReference>